<dbReference type="Pfam" id="PF01381">
    <property type="entry name" value="HTH_3"/>
    <property type="match status" value="1"/>
</dbReference>
<dbReference type="Gene3D" id="1.10.260.40">
    <property type="entry name" value="lambda repressor-like DNA-binding domains"/>
    <property type="match status" value="1"/>
</dbReference>
<dbReference type="CDD" id="cd00093">
    <property type="entry name" value="HTH_XRE"/>
    <property type="match status" value="1"/>
</dbReference>
<evidence type="ECO:0000313" key="3">
    <source>
        <dbReference type="Proteomes" id="UP001165439"/>
    </source>
</evidence>
<organism evidence="2 3">
    <name type="scientific">Pseudomonas alloputida</name>
    <dbReference type="NCBI Taxonomy" id="1940621"/>
    <lineage>
        <taxon>Bacteria</taxon>
        <taxon>Pseudomonadati</taxon>
        <taxon>Pseudomonadota</taxon>
        <taxon>Gammaproteobacteria</taxon>
        <taxon>Pseudomonadales</taxon>
        <taxon>Pseudomonadaceae</taxon>
        <taxon>Pseudomonas</taxon>
    </lineage>
</organism>
<dbReference type="AlphaFoldDB" id="A0AAW7HMM4"/>
<name>A0AAW7HMM4_9PSED</name>
<gene>
    <name evidence="2" type="ORF">LU674_024795</name>
</gene>
<dbReference type="RefSeq" id="WP_232108450.1">
    <property type="nucleotide sequence ID" value="NZ_CP128540.1"/>
</dbReference>
<dbReference type="InterPro" id="IPR010982">
    <property type="entry name" value="Lambda_DNA-bd_dom_sf"/>
</dbReference>
<protein>
    <submittedName>
        <fullName evidence="2">Helix-turn-helix transcriptional regulator</fullName>
    </submittedName>
</protein>
<feature type="domain" description="HTH cro/C1-type" evidence="1">
    <location>
        <begin position="113"/>
        <end position="166"/>
    </location>
</feature>
<dbReference type="GO" id="GO:0003677">
    <property type="term" value="F:DNA binding"/>
    <property type="evidence" value="ECO:0007669"/>
    <property type="project" value="InterPro"/>
</dbReference>
<evidence type="ECO:0000313" key="2">
    <source>
        <dbReference type="EMBL" id="MDM3955516.1"/>
    </source>
</evidence>
<dbReference type="EMBL" id="JAJSRF020000001">
    <property type="protein sequence ID" value="MDM3955516.1"/>
    <property type="molecule type" value="Genomic_DNA"/>
</dbReference>
<comment type="caution">
    <text evidence="2">The sequence shown here is derived from an EMBL/GenBank/DDBJ whole genome shotgun (WGS) entry which is preliminary data.</text>
</comment>
<dbReference type="GeneID" id="83678624"/>
<sequence length="174" mass="18361">MRPQAETLSSPFATYGLHDVLEAAGDIPVHESLGAATDRLEAVLAGLRELMQDPTVTQHATLVFYAAESALALVYAAHAGVDPEMEGAPQNSTLPERGAPPVDGPCRTIGERLVLARAWAGLTQSKLAKKIGIEQASISQLERGESQRSTYVAEMARACGVSTDWLAFGSEASA</sequence>
<reference evidence="2" key="1">
    <citation type="submission" date="2023-06" db="EMBL/GenBank/DDBJ databases">
        <title>MBL-encoding genomic islands in Pseudomonas spp. in Poland.</title>
        <authorList>
            <person name="Urbanowicz P."/>
            <person name="Izdebski R."/>
            <person name="Biedrzycka M."/>
            <person name="Gniadkowski M."/>
        </authorList>
    </citation>
    <scope>NUCLEOTIDE SEQUENCE</scope>
    <source>
        <strain evidence="2">NMI5768_13</strain>
    </source>
</reference>
<dbReference type="Proteomes" id="UP001165439">
    <property type="component" value="Unassembled WGS sequence"/>
</dbReference>
<dbReference type="InterPro" id="IPR001387">
    <property type="entry name" value="Cro/C1-type_HTH"/>
</dbReference>
<dbReference type="SMART" id="SM00530">
    <property type="entry name" value="HTH_XRE"/>
    <property type="match status" value="1"/>
</dbReference>
<accession>A0AAW7HMM4</accession>
<dbReference type="PROSITE" id="PS50943">
    <property type="entry name" value="HTH_CROC1"/>
    <property type="match status" value="1"/>
</dbReference>
<evidence type="ECO:0000259" key="1">
    <source>
        <dbReference type="PROSITE" id="PS50943"/>
    </source>
</evidence>
<dbReference type="SUPFAM" id="SSF47413">
    <property type="entry name" value="lambda repressor-like DNA-binding domains"/>
    <property type="match status" value="1"/>
</dbReference>
<proteinExistence type="predicted"/>